<dbReference type="InParanoid" id="A0A165CVF6"/>
<proteinExistence type="predicted"/>
<dbReference type="AlphaFoldDB" id="A0A165CVF6"/>
<evidence type="ECO:0000256" key="1">
    <source>
        <dbReference type="SAM" id="SignalP"/>
    </source>
</evidence>
<gene>
    <name evidence="2" type="ORF">EXIGLDRAFT_323519</name>
</gene>
<feature type="signal peptide" evidence="1">
    <location>
        <begin position="1"/>
        <end position="21"/>
    </location>
</feature>
<dbReference type="Proteomes" id="UP000077266">
    <property type="component" value="Unassembled WGS sequence"/>
</dbReference>
<evidence type="ECO:0000313" key="3">
    <source>
        <dbReference type="Proteomes" id="UP000077266"/>
    </source>
</evidence>
<organism evidence="2 3">
    <name type="scientific">Exidia glandulosa HHB12029</name>
    <dbReference type="NCBI Taxonomy" id="1314781"/>
    <lineage>
        <taxon>Eukaryota</taxon>
        <taxon>Fungi</taxon>
        <taxon>Dikarya</taxon>
        <taxon>Basidiomycota</taxon>
        <taxon>Agaricomycotina</taxon>
        <taxon>Agaricomycetes</taxon>
        <taxon>Auriculariales</taxon>
        <taxon>Exidiaceae</taxon>
        <taxon>Exidia</taxon>
    </lineage>
</organism>
<dbReference type="EMBL" id="KV426283">
    <property type="protein sequence ID" value="KZV83205.1"/>
    <property type="molecule type" value="Genomic_DNA"/>
</dbReference>
<protein>
    <recommendedName>
        <fullName evidence="4">Secreted protein</fullName>
    </recommendedName>
</protein>
<feature type="chain" id="PRO_5007856181" description="Secreted protein" evidence="1">
    <location>
        <begin position="22"/>
        <end position="168"/>
    </location>
</feature>
<accession>A0A165CVF6</accession>
<keyword evidence="3" id="KW-1185">Reference proteome</keyword>
<sequence length="168" mass="18622">MGLALVRLWSRFVALLKRVDAFGQTARSSTAGSSSGQWNADAFALTPRHRASKTLIRTHARRIGRARESLCVTTCLQGQLPLSMPVPHVHPPCARLLASCFLRSPKLSSARTACCSHRHTRLVQTCIAYTLRALSLVHRSLCEVRAQRASARLVLCYLRVHFVLLTGH</sequence>
<reference evidence="2 3" key="1">
    <citation type="journal article" date="2016" name="Mol. Biol. Evol.">
        <title>Comparative Genomics of Early-Diverging Mushroom-Forming Fungi Provides Insights into the Origins of Lignocellulose Decay Capabilities.</title>
        <authorList>
            <person name="Nagy L.G."/>
            <person name="Riley R."/>
            <person name="Tritt A."/>
            <person name="Adam C."/>
            <person name="Daum C."/>
            <person name="Floudas D."/>
            <person name="Sun H."/>
            <person name="Yadav J.S."/>
            <person name="Pangilinan J."/>
            <person name="Larsson K.H."/>
            <person name="Matsuura K."/>
            <person name="Barry K."/>
            <person name="Labutti K."/>
            <person name="Kuo R."/>
            <person name="Ohm R.A."/>
            <person name="Bhattacharya S.S."/>
            <person name="Shirouzu T."/>
            <person name="Yoshinaga Y."/>
            <person name="Martin F.M."/>
            <person name="Grigoriev I.V."/>
            <person name="Hibbett D.S."/>
        </authorList>
    </citation>
    <scope>NUCLEOTIDE SEQUENCE [LARGE SCALE GENOMIC DNA]</scope>
    <source>
        <strain evidence="2 3">HHB12029</strain>
    </source>
</reference>
<evidence type="ECO:0000313" key="2">
    <source>
        <dbReference type="EMBL" id="KZV83205.1"/>
    </source>
</evidence>
<name>A0A165CVF6_EXIGL</name>
<keyword evidence="1" id="KW-0732">Signal</keyword>
<evidence type="ECO:0008006" key="4">
    <source>
        <dbReference type="Google" id="ProtNLM"/>
    </source>
</evidence>